<evidence type="ECO:0000313" key="2">
    <source>
        <dbReference type="Proteomes" id="UP001169719"/>
    </source>
</evidence>
<comment type="caution">
    <text evidence="1">The sequence shown here is derived from an EMBL/GenBank/DDBJ whole genome shotgun (WGS) entry which is preliminary data.</text>
</comment>
<accession>A0ABT7Y0W2</accession>
<reference evidence="1" key="1">
    <citation type="submission" date="2024-05" db="EMBL/GenBank/DDBJ databases">
        <title>Genome Sequences of Four Agar- Degrading Marine Bacteria.</title>
        <authorList>
            <person name="Phillips E.K."/>
            <person name="Shaffer J.C."/>
            <person name="Henson M.W."/>
            <person name="Temperton B."/>
            <person name="Thrash C.J."/>
            <person name="Martin M.O."/>
        </authorList>
    </citation>
    <scope>NUCLEOTIDE SEQUENCE</scope>
    <source>
        <strain evidence="1">EKP203</strain>
    </source>
</reference>
<organism evidence="1 2">
    <name type="scientific">Vibrio agarivorans</name>
    <dbReference type="NCBI Taxonomy" id="153622"/>
    <lineage>
        <taxon>Bacteria</taxon>
        <taxon>Pseudomonadati</taxon>
        <taxon>Pseudomonadota</taxon>
        <taxon>Gammaproteobacteria</taxon>
        <taxon>Vibrionales</taxon>
        <taxon>Vibrionaceae</taxon>
        <taxon>Vibrio</taxon>
    </lineage>
</organism>
<proteinExistence type="predicted"/>
<evidence type="ECO:0000313" key="1">
    <source>
        <dbReference type="EMBL" id="MDN2481676.1"/>
    </source>
</evidence>
<gene>
    <name evidence="1" type="ORF">QWJ08_09740</name>
</gene>
<keyword evidence="2" id="KW-1185">Reference proteome</keyword>
<protein>
    <submittedName>
        <fullName evidence="1">Uncharacterized protein</fullName>
    </submittedName>
</protein>
<name>A0ABT7Y0W2_9VIBR</name>
<dbReference type="RefSeq" id="WP_289961755.1">
    <property type="nucleotide sequence ID" value="NZ_JAUEOZ010000001.1"/>
</dbReference>
<dbReference type="Proteomes" id="UP001169719">
    <property type="component" value="Unassembled WGS sequence"/>
</dbReference>
<dbReference type="EMBL" id="JAUEOZ010000001">
    <property type="protein sequence ID" value="MDN2481676.1"/>
    <property type="molecule type" value="Genomic_DNA"/>
</dbReference>
<sequence>MNYTSKDLSKFCRSVTDYYNLYLSSGYFDYYDERLKHSFVQSTMSQLMGFDNLSFLQHALKSGLTIDFFDVARNTDLEAVTAVLEILNAEDVLPEVLCVALKQAADIHSPLTTKVTISDEFYDVFPSMIDSEDHWEPEEPLEVYLSLVDHKIYPYCDLSYTLYHSIPLTVPARTYVHVLEEKLNSNYAQAVLANLHKHMPLLGAFATGSPHWKSQGIDQYNGQINAFSYNHMLLESFLKTSREQGKVVSIYDTLTWEAAAYLISNSTNPLDKLKADLPVGLLLSDSSEDFDLVMSTLIREGIFKVTTKVSIECNLPLCLYPYFDKYAVDLENHHRAGDVERFEPYGLVFKSGREFLKIKFVEPEYQLWIHYHQSYSHKTDYLKGDVYKTKNSALKGALELISKPKYEDLEPDFDTFSTKEFIVKIVDMSQNLHRTLELFYDEAKCGYSEIKCQQSLPYHETVRLASTRNGEYEDCDCRKCRLRNRICRDKRHAFVAGSGLSITSLRTPVLVIN</sequence>